<keyword evidence="4" id="KW-0406">Ion transport</keyword>
<dbReference type="AlphaFoldDB" id="A0A1G4J936"/>
<dbReference type="OrthoDB" id="161814at2759"/>
<evidence type="ECO:0000256" key="4">
    <source>
        <dbReference type="RuleBase" id="RU367022"/>
    </source>
</evidence>
<evidence type="ECO:0000313" key="6">
    <source>
        <dbReference type="Proteomes" id="UP000189911"/>
    </source>
</evidence>
<keyword evidence="2 4" id="KW-1133">Transmembrane helix</keyword>
<comment type="subcellular location">
    <subcellularLocation>
        <location evidence="4">Membrane</location>
        <topology evidence="4">Multi-pass membrane protein</topology>
    </subcellularLocation>
</comment>
<dbReference type="EMBL" id="LT598446">
    <property type="protein sequence ID" value="SCU86494.1"/>
    <property type="molecule type" value="Genomic_DNA"/>
</dbReference>
<dbReference type="Pfam" id="PF04145">
    <property type="entry name" value="Ctr"/>
    <property type="match status" value="2"/>
</dbReference>
<dbReference type="GO" id="GO:0000329">
    <property type="term" value="C:fungal-type vacuole membrane"/>
    <property type="evidence" value="ECO:0007669"/>
    <property type="project" value="TreeGrafter"/>
</dbReference>
<organism evidence="5 6">
    <name type="scientific">Lachancea nothofagi CBS 11611</name>
    <dbReference type="NCBI Taxonomy" id="1266666"/>
    <lineage>
        <taxon>Eukaryota</taxon>
        <taxon>Fungi</taxon>
        <taxon>Dikarya</taxon>
        <taxon>Ascomycota</taxon>
        <taxon>Saccharomycotina</taxon>
        <taxon>Saccharomycetes</taxon>
        <taxon>Saccharomycetales</taxon>
        <taxon>Saccharomycetaceae</taxon>
        <taxon>Lachancea</taxon>
    </lineage>
</organism>
<evidence type="ECO:0000256" key="2">
    <source>
        <dbReference type="ARBA" id="ARBA00022989"/>
    </source>
</evidence>
<keyword evidence="4" id="KW-0187">Copper transport</keyword>
<evidence type="ECO:0000313" key="5">
    <source>
        <dbReference type="EMBL" id="SCU86494.1"/>
    </source>
</evidence>
<dbReference type="PANTHER" id="PTHR12483">
    <property type="entry name" value="SOLUTE CARRIER FAMILY 31 COPPER TRANSPORTERS"/>
    <property type="match status" value="1"/>
</dbReference>
<dbReference type="Proteomes" id="UP000189911">
    <property type="component" value="Chromosome C"/>
</dbReference>
<keyword evidence="6" id="KW-1185">Reference proteome</keyword>
<reference evidence="6" key="1">
    <citation type="submission" date="2016-03" db="EMBL/GenBank/DDBJ databases">
        <authorList>
            <person name="Devillers Hugo."/>
        </authorList>
    </citation>
    <scope>NUCLEOTIDE SEQUENCE [LARGE SCALE GENOMIC DNA]</scope>
</reference>
<gene>
    <name evidence="5" type="ORF">LANO_0C08174G</name>
</gene>
<protein>
    <recommendedName>
        <fullName evidence="4">Copper transport protein</fullName>
    </recommendedName>
</protein>
<keyword evidence="3 4" id="KW-0472">Membrane</keyword>
<dbReference type="PANTHER" id="PTHR12483:SF115">
    <property type="entry name" value="COPPER TRANSPORT PROTEIN"/>
    <property type="match status" value="1"/>
</dbReference>
<name>A0A1G4J936_9SACH</name>
<evidence type="ECO:0000256" key="1">
    <source>
        <dbReference type="ARBA" id="ARBA00022692"/>
    </source>
</evidence>
<dbReference type="InterPro" id="IPR007274">
    <property type="entry name" value="Cop_transporter"/>
</dbReference>
<dbReference type="GO" id="GO:0005375">
    <property type="term" value="F:copper ion transmembrane transporter activity"/>
    <property type="evidence" value="ECO:0007669"/>
    <property type="project" value="UniProtKB-UniRule"/>
</dbReference>
<keyword evidence="4" id="KW-0813">Transport</keyword>
<proteinExistence type="inferred from homology"/>
<feature type="transmembrane region" description="Helical" evidence="4">
    <location>
        <begin position="50"/>
        <end position="67"/>
    </location>
</feature>
<evidence type="ECO:0000256" key="3">
    <source>
        <dbReference type="ARBA" id="ARBA00023136"/>
    </source>
</evidence>
<comment type="similarity">
    <text evidence="4">Belongs to the copper transporter (Ctr) (TC 1.A.56) family. SLC31A subfamily.</text>
</comment>
<accession>A0A1G4J936</accession>
<keyword evidence="4" id="KW-0186">Copper</keyword>
<sequence length="148" mass="16972">MANKISKLHSTMDHGDMDHGDSDMCSMNMLFTWNYKNTCVVFKWWHIRTVWHLLLSMAVITACAYLYEYLKYFSTKSLVASSNASMGRTVQLKRASWYGAQVGFSLMLMLVFMTYNGWLMLAVVLGAAWGHYSWGILTESNTRTLACH</sequence>
<keyword evidence="1 4" id="KW-0812">Transmembrane</keyword>